<dbReference type="AlphaFoldDB" id="A0A4P1RW11"/>
<feature type="chain" id="PRO_5020027052" evidence="1">
    <location>
        <begin position="22"/>
        <end position="98"/>
    </location>
</feature>
<keyword evidence="1" id="KW-0732">Signal</keyword>
<evidence type="ECO:0000256" key="1">
    <source>
        <dbReference type="SAM" id="SignalP"/>
    </source>
</evidence>
<accession>A0A4P1RW11</accession>
<name>A0A4P1RW11_LUPAN</name>
<dbReference type="Gramene" id="OIW19061">
    <property type="protein sequence ID" value="OIW19061"/>
    <property type="gene ID" value="TanjilG_10622"/>
</dbReference>
<feature type="signal peptide" evidence="1">
    <location>
        <begin position="1"/>
        <end position="21"/>
    </location>
</feature>
<sequence>MGGTLIDRAVVLGRWLLVVSSDSSLGFDVFSGCRSSMARTYTIKVDQLVILVGLDKPGGWYGWMDREILGLSSHFSTDDRPNMNILERLANTIALKSP</sequence>
<dbReference type="EMBL" id="CM007361">
    <property type="protein sequence ID" value="OIW19061.1"/>
    <property type="molecule type" value="Genomic_DNA"/>
</dbReference>
<organism evidence="2 3">
    <name type="scientific">Lupinus angustifolius</name>
    <name type="common">Narrow-leaved blue lupine</name>
    <dbReference type="NCBI Taxonomy" id="3871"/>
    <lineage>
        <taxon>Eukaryota</taxon>
        <taxon>Viridiplantae</taxon>
        <taxon>Streptophyta</taxon>
        <taxon>Embryophyta</taxon>
        <taxon>Tracheophyta</taxon>
        <taxon>Spermatophyta</taxon>
        <taxon>Magnoliopsida</taxon>
        <taxon>eudicotyledons</taxon>
        <taxon>Gunneridae</taxon>
        <taxon>Pentapetalae</taxon>
        <taxon>rosids</taxon>
        <taxon>fabids</taxon>
        <taxon>Fabales</taxon>
        <taxon>Fabaceae</taxon>
        <taxon>Papilionoideae</taxon>
        <taxon>50 kb inversion clade</taxon>
        <taxon>genistoids sensu lato</taxon>
        <taxon>core genistoids</taxon>
        <taxon>Genisteae</taxon>
        <taxon>Lupinus</taxon>
    </lineage>
</organism>
<gene>
    <name evidence="2" type="ORF">TanjilG_10622</name>
</gene>
<evidence type="ECO:0000313" key="3">
    <source>
        <dbReference type="Proteomes" id="UP000188354"/>
    </source>
</evidence>
<proteinExistence type="predicted"/>
<keyword evidence="3" id="KW-1185">Reference proteome</keyword>
<dbReference type="Proteomes" id="UP000188354">
    <property type="component" value="Chromosome LG01"/>
</dbReference>
<protein>
    <submittedName>
        <fullName evidence="2">Uncharacterized protein</fullName>
    </submittedName>
</protein>
<evidence type="ECO:0000313" key="2">
    <source>
        <dbReference type="EMBL" id="OIW19061.1"/>
    </source>
</evidence>
<reference evidence="2 3" key="1">
    <citation type="journal article" date="2017" name="Plant Biotechnol. J.">
        <title>A comprehensive draft genome sequence for lupin (Lupinus angustifolius), an emerging health food: insights into plant-microbe interactions and legume evolution.</title>
        <authorList>
            <person name="Hane J.K."/>
            <person name="Ming Y."/>
            <person name="Kamphuis L.G."/>
            <person name="Nelson M.N."/>
            <person name="Garg G."/>
            <person name="Atkins C.A."/>
            <person name="Bayer P.E."/>
            <person name="Bravo A."/>
            <person name="Bringans S."/>
            <person name="Cannon S."/>
            <person name="Edwards D."/>
            <person name="Foley R."/>
            <person name="Gao L.L."/>
            <person name="Harrison M.J."/>
            <person name="Huang W."/>
            <person name="Hurgobin B."/>
            <person name="Li S."/>
            <person name="Liu C.W."/>
            <person name="McGrath A."/>
            <person name="Morahan G."/>
            <person name="Murray J."/>
            <person name="Weller J."/>
            <person name="Jian J."/>
            <person name="Singh K.B."/>
        </authorList>
    </citation>
    <scope>NUCLEOTIDE SEQUENCE [LARGE SCALE GENOMIC DNA]</scope>
    <source>
        <strain evidence="3">cv. Tanjil</strain>
        <tissue evidence="2">Whole plant</tissue>
    </source>
</reference>